<dbReference type="Gene3D" id="1.10.10.10">
    <property type="entry name" value="Winged helix-like DNA-binding domain superfamily/Winged helix DNA-binding domain"/>
    <property type="match status" value="1"/>
</dbReference>
<gene>
    <name evidence="2" type="ORF">ASZ90_013647</name>
</gene>
<name>A0A0W8F720_9ZZZZ</name>
<protein>
    <recommendedName>
        <fullName evidence="1">ArnR1-like winged helix-turn-helix domain-containing protein</fullName>
    </recommendedName>
</protein>
<dbReference type="AlphaFoldDB" id="A0A0W8F720"/>
<dbReference type="SUPFAM" id="SSF46785">
    <property type="entry name" value="Winged helix' DNA-binding domain"/>
    <property type="match status" value="1"/>
</dbReference>
<dbReference type="InterPro" id="IPR036388">
    <property type="entry name" value="WH-like_DNA-bd_sf"/>
</dbReference>
<dbReference type="Pfam" id="PF14947">
    <property type="entry name" value="HTH_45"/>
    <property type="match status" value="1"/>
</dbReference>
<reference evidence="2" key="1">
    <citation type="journal article" date="2015" name="Proc. Natl. Acad. Sci. U.S.A.">
        <title>Networks of energetic and metabolic interactions define dynamics in microbial communities.</title>
        <authorList>
            <person name="Embree M."/>
            <person name="Liu J.K."/>
            <person name="Al-Bassam M.M."/>
            <person name="Zengler K."/>
        </authorList>
    </citation>
    <scope>NUCLEOTIDE SEQUENCE</scope>
</reference>
<evidence type="ECO:0000313" key="2">
    <source>
        <dbReference type="EMBL" id="KUG16678.1"/>
    </source>
</evidence>
<dbReference type="EMBL" id="LNQE01001484">
    <property type="protein sequence ID" value="KUG16678.1"/>
    <property type="molecule type" value="Genomic_DNA"/>
</dbReference>
<proteinExistence type="predicted"/>
<organism evidence="2">
    <name type="scientific">hydrocarbon metagenome</name>
    <dbReference type="NCBI Taxonomy" id="938273"/>
    <lineage>
        <taxon>unclassified sequences</taxon>
        <taxon>metagenomes</taxon>
        <taxon>ecological metagenomes</taxon>
    </lineage>
</organism>
<accession>A0A0W8F720</accession>
<dbReference type="InterPro" id="IPR038723">
    <property type="entry name" value="ArnR1-like_HTH"/>
</dbReference>
<feature type="domain" description="ArnR1-like winged helix-turn-helix" evidence="1">
    <location>
        <begin position="2"/>
        <end position="78"/>
    </location>
</feature>
<evidence type="ECO:0000259" key="1">
    <source>
        <dbReference type="Pfam" id="PF14947"/>
    </source>
</evidence>
<comment type="caution">
    <text evidence="2">The sequence shown here is derived from an EMBL/GenBank/DDBJ whole genome shotgun (WGS) entry which is preliminary data.</text>
</comment>
<dbReference type="InterPro" id="IPR036390">
    <property type="entry name" value="WH_DNA-bd_sf"/>
</dbReference>
<sequence>MKRNRNEIISEILRICIKGARKTKVVYQANLNFRTADPYLQLLIKNDLIVSSQGPHVVYKTTEKGMNLMKAIDQVHSTLAEYQDSLPTPTSA</sequence>